<evidence type="ECO:0000313" key="3">
    <source>
        <dbReference type="Proteomes" id="UP000237662"/>
    </source>
</evidence>
<organism evidence="2 3">
    <name type="scientific">Neolewinella xylanilytica</name>
    <dbReference type="NCBI Taxonomy" id="1514080"/>
    <lineage>
        <taxon>Bacteria</taxon>
        <taxon>Pseudomonadati</taxon>
        <taxon>Bacteroidota</taxon>
        <taxon>Saprospiria</taxon>
        <taxon>Saprospirales</taxon>
        <taxon>Lewinellaceae</taxon>
        <taxon>Neolewinella</taxon>
    </lineage>
</organism>
<dbReference type="GO" id="GO:0050566">
    <property type="term" value="F:asparaginyl-tRNA synthase (glutamine-hydrolyzing) activity"/>
    <property type="evidence" value="ECO:0007669"/>
    <property type="project" value="RHEA"/>
</dbReference>
<comment type="catalytic activity">
    <reaction evidence="1">
        <text>L-aspartyl-tRNA(Asn) + L-glutamine + ATP + H2O = L-asparaginyl-tRNA(Asn) + L-glutamate + ADP + phosphate + 2 H(+)</text>
        <dbReference type="Rhea" id="RHEA:14513"/>
        <dbReference type="Rhea" id="RHEA-COMP:9674"/>
        <dbReference type="Rhea" id="RHEA-COMP:9677"/>
        <dbReference type="ChEBI" id="CHEBI:15377"/>
        <dbReference type="ChEBI" id="CHEBI:15378"/>
        <dbReference type="ChEBI" id="CHEBI:29985"/>
        <dbReference type="ChEBI" id="CHEBI:30616"/>
        <dbReference type="ChEBI" id="CHEBI:43474"/>
        <dbReference type="ChEBI" id="CHEBI:58359"/>
        <dbReference type="ChEBI" id="CHEBI:78515"/>
        <dbReference type="ChEBI" id="CHEBI:78516"/>
        <dbReference type="ChEBI" id="CHEBI:456216"/>
    </reaction>
</comment>
<comment type="catalytic activity">
    <reaction evidence="1">
        <text>L-glutamyl-tRNA(Gln) + L-glutamine + ATP + H2O = L-glutaminyl-tRNA(Gln) + L-glutamate + ADP + phosphate + H(+)</text>
        <dbReference type="Rhea" id="RHEA:17521"/>
        <dbReference type="Rhea" id="RHEA-COMP:9681"/>
        <dbReference type="Rhea" id="RHEA-COMP:9684"/>
        <dbReference type="ChEBI" id="CHEBI:15377"/>
        <dbReference type="ChEBI" id="CHEBI:15378"/>
        <dbReference type="ChEBI" id="CHEBI:29985"/>
        <dbReference type="ChEBI" id="CHEBI:30616"/>
        <dbReference type="ChEBI" id="CHEBI:43474"/>
        <dbReference type="ChEBI" id="CHEBI:58359"/>
        <dbReference type="ChEBI" id="CHEBI:78520"/>
        <dbReference type="ChEBI" id="CHEBI:78521"/>
        <dbReference type="ChEBI" id="CHEBI:456216"/>
    </reaction>
</comment>
<comment type="caution">
    <text evidence="2">The sequence shown here is derived from an EMBL/GenBank/DDBJ whole genome shotgun (WGS) entry which is preliminary data.</text>
</comment>
<dbReference type="GO" id="GO:0006450">
    <property type="term" value="P:regulation of translational fidelity"/>
    <property type="evidence" value="ECO:0007669"/>
    <property type="project" value="InterPro"/>
</dbReference>
<dbReference type="Pfam" id="PF02686">
    <property type="entry name" value="GatC"/>
    <property type="match status" value="1"/>
</dbReference>
<evidence type="ECO:0000313" key="2">
    <source>
        <dbReference type="EMBL" id="PPK84276.1"/>
    </source>
</evidence>
<reference evidence="2 3" key="1">
    <citation type="submission" date="2018-02" db="EMBL/GenBank/DDBJ databases">
        <title>Genomic Encyclopedia of Archaeal and Bacterial Type Strains, Phase II (KMG-II): from individual species to whole genera.</title>
        <authorList>
            <person name="Goeker M."/>
        </authorList>
    </citation>
    <scope>NUCLEOTIDE SEQUENCE [LARGE SCALE GENOMIC DNA]</scope>
    <source>
        <strain evidence="2 3">DSM 29526</strain>
    </source>
</reference>
<comment type="subunit">
    <text evidence="1">Heterotrimer of A, B and C subunits.</text>
</comment>
<dbReference type="AlphaFoldDB" id="A0A2S6I086"/>
<accession>A0A2S6I086</accession>
<keyword evidence="1" id="KW-0436">Ligase</keyword>
<dbReference type="GO" id="GO:0006412">
    <property type="term" value="P:translation"/>
    <property type="evidence" value="ECO:0007669"/>
    <property type="project" value="UniProtKB-UniRule"/>
</dbReference>
<dbReference type="NCBIfam" id="TIGR00135">
    <property type="entry name" value="gatC"/>
    <property type="match status" value="1"/>
</dbReference>
<comment type="function">
    <text evidence="1">Allows the formation of correctly charged Asn-tRNA(Asn) or Gln-tRNA(Gln) through the transamidation of misacylated Asp-tRNA(Asn) or Glu-tRNA(Gln) in organisms which lack either or both of asparaginyl-tRNA or glutaminyl-tRNA synthetases. The reaction takes place in the presence of glutamine and ATP through an activated phospho-Asp-tRNA(Asn) or phospho-Glu-tRNA(Gln).</text>
</comment>
<dbReference type="HAMAP" id="MF_00122">
    <property type="entry name" value="GatC"/>
    <property type="match status" value="1"/>
</dbReference>
<dbReference type="PANTHER" id="PTHR15004:SF0">
    <property type="entry name" value="GLUTAMYL-TRNA(GLN) AMIDOTRANSFERASE SUBUNIT C, MITOCHONDRIAL"/>
    <property type="match status" value="1"/>
</dbReference>
<dbReference type="GO" id="GO:0070681">
    <property type="term" value="P:glutaminyl-tRNAGln biosynthesis via transamidation"/>
    <property type="evidence" value="ECO:0007669"/>
    <property type="project" value="TreeGrafter"/>
</dbReference>
<gene>
    <name evidence="1" type="primary">gatC</name>
    <name evidence="2" type="ORF">CLV84_4045</name>
</gene>
<keyword evidence="1" id="KW-0648">Protein biosynthesis</keyword>
<sequence>MTVDDELVLRLADLSKLAIPPERIEKLRGDLENILVMVEKLNELDLDGVEPLRYVTDVEQRLRADTTGPHLHRATALENAPDGDGEFFRVPRVINH</sequence>
<dbReference type="InterPro" id="IPR003837">
    <property type="entry name" value="GatC"/>
</dbReference>
<evidence type="ECO:0000256" key="1">
    <source>
        <dbReference type="HAMAP-Rule" id="MF_00122"/>
    </source>
</evidence>
<name>A0A2S6I086_9BACT</name>
<dbReference type="GO" id="GO:0016740">
    <property type="term" value="F:transferase activity"/>
    <property type="evidence" value="ECO:0007669"/>
    <property type="project" value="UniProtKB-KW"/>
</dbReference>
<dbReference type="PANTHER" id="PTHR15004">
    <property type="entry name" value="GLUTAMYL-TRNA(GLN) AMIDOTRANSFERASE SUBUNIT C, MITOCHONDRIAL"/>
    <property type="match status" value="1"/>
</dbReference>
<dbReference type="GO" id="GO:0005524">
    <property type="term" value="F:ATP binding"/>
    <property type="evidence" value="ECO:0007669"/>
    <property type="project" value="UniProtKB-KW"/>
</dbReference>
<proteinExistence type="inferred from homology"/>
<keyword evidence="2" id="KW-0808">Transferase</keyword>
<dbReference type="EMBL" id="PTJC01000008">
    <property type="protein sequence ID" value="PPK84276.1"/>
    <property type="molecule type" value="Genomic_DNA"/>
</dbReference>
<dbReference type="EC" id="6.3.5.-" evidence="1"/>
<keyword evidence="3" id="KW-1185">Reference proteome</keyword>
<dbReference type="GO" id="GO:0050567">
    <property type="term" value="F:glutaminyl-tRNA synthase (glutamine-hydrolyzing) activity"/>
    <property type="evidence" value="ECO:0007669"/>
    <property type="project" value="UniProtKB-UniRule"/>
</dbReference>
<protein>
    <recommendedName>
        <fullName evidence="1">Aspartyl/glutamyl-tRNA(Asn/Gln) amidotransferase subunit C</fullName>
        <shortName evidence="1">Asp/Glu-ADT subunit C</shortName>
        <ecNumber evidence="1">6.3.5.-</ecNumber>
    </recommendedName>
</protein>
<comment type="similarity">
    <text evidence="1">Belongs to the GatC family.</text>
</comment>
<dbReference type="Gene3D" id="1.10.20.60">
    <property type="entry name" value="Glu-tRNAGln amidotransferase C subunit, N-terminal domain"/>
    <property type="match status" value="1"/>
</dbReference>
<dbReference type="SUPFAM" id="SSF141000">
    <property type="entry name" value="Glu-tRNAGln amidotransferase C subunit"/>
    <property type="match status" value="1"/>
</dbReference>
<keyword evidence="1" id="KW-0547">Nucleotide-binding</keyword>
<keyword evidence="1" id="KW-0067">ATP-binding</keyword>
<dbReference type="Proteomes" id="UP000237662">
    <property type="component" value="Unassembled WGS sequence"/>
</dbReference>
<dbReference type="InterPro" id="IPR036113">
    <property type="entry name" value="Asp/Glu-ADT_sf_sub_c"/>
</dbReference>